<evidence type="ECO:0000313" key="11">
    <source>
        <dbReference type="Proteomes" id="UP000326554"/>
    </source>
</evidence>
<evidence type="ECO:0000256" key="9">
    <source>
        <dbReference type="HAMAP-Rule" id="MF_00106"/>
    </source>
</evidence>
<dbReference type="PANTHER" id="PTHR30387:SF2">
    <property type="entry name" value="MANNONATE DEHYDRATASE"/>
    <property type="match status" value="1"/>
</dbReference>
<dbReference type="InterPro" id="IPR004628">
    <property type="entry name" value="Man_deHydtase"/>
</dbReference>
<organism evidence="10 11">
    <name type="scientific">Histidinibacterium aquaticum</name>
    <dbReference type="NCBI Taxonomy" id="2613962"/>
    <lineage>
        <taxon>Bacteria</taxon>
        <taxon>Pseudomonadati</taxon>
        <taxon>Pseudomonadota</taxon>
        <taxon>Alphaproteobacteria</taxon>
        <taxon>Rhodobacterales</taxon>
        <taxon>Paracoccaceae</taxon>
        <taxon>Histidinibacterium</taxon>
    </lineage>
</organism>
<evidence type="ECO:0000256" key="4">
    <source>
        <dbReference type="ARBA" id="ARBA00007389"/>
    </source>
</evidence>
<dbReference type="GO" id="GO:0008198">
    <property type="term" value="F:ferrous iron binding"/>
    <property type="evidence" value="ECO:0007669"/>
    <property type="project" value="TreeGrafter"/>
</dbReference>
<proteinExistence type="inferred from homology"/>
<dbReference type="Pfam" id="PF03786">
    <property type="entry name" value="UxuA"/>
    <property type="match status" value="1"/>
</dbReference>
<name>A0A5J5GPA0_9RHOB</name>
<dbReference type="UniPathway" id="UPA00246"/>
<protein>
    <recommendedName>
        <fullName evidence="5 9">Mannonate dehydratase</fullName>
        <ecNumber evidence="5 9">4.2.1.8</ecNumber>
    </recommendedName>
    <alternativeName>
        <fullName evidence="9">D-mannonate hydro-lyase</fullName>
    </alternativeName>
</protein>
<dbReference type="HAMAP" id="MF_00106">
    <property type="entry name" value="UxuA"/>
    <property type="match status" value="1"/>
</dbReference>
<comment type="pathway">
    <text evidence="3 9">Carbohydrate metabolism; pentose and glucuronate interconversion.</text>
</comment>
<comment type="function">
    <text evidence="2 9">Catalyzes the dehydration of D-mannonate.</text>
</comment>
<gene>
    <name evidence="9 10" type="primary">uxuA</name>
    <name evidence="10" type="ORF">F3S47_09145</name>
</gene>
<dbReference type="EC" id="4.2.1.8" evidence="5 9"/>
<dbReference type="NCBIfam" id="TIGR00695">
    <property type="entry name" value="uxuA"/>
    <property type="match status" value="1"/>
</dbReference>
<comment type="catalytic activity">
    <reaction evidence="1 9">
        <text>D-mannonate = 2-dehydro-3-deoxy-D-gluconate + H2O</text>
        <dbReference type="Rhea" id="RHEA:20097"/>
        <dbReference type="ChEBI" id="CHEBI:15377"/>
        <dbReference type="ChEBI" id="CHEBI:17767"/>
        <dbReference type="ChEBI" id="CHEBI:57990"/>
        <dbReference type="EC" id="4.2.1.8"/>
    </reaction>
</comment>
<dbReference type="Gene3D" id="3.20.20.150">
    <property type="entry name" value="Divalent-metal-dependent TIM barrel enzymes"/>
    <property type="match status" value="1"/>
</dbReference>
<evidence type="ECO:0000256" key="2">
    <source>
        <dbReference type="ARBA" id="ARBA00002713"/>
    </source>
</evidence>
<evidence type="ECO:0000256" key="7">
    <source>
        <dbReference type="ARBA" id="ARBA00023211"/>
    </source>
</evidence>
<sequence length="394" mass="43210">MKETWRWFGPPDDITLGEIAQTGARGIVTALHDIPYGEVWSREAIAERCRAIRAAPGGLTWDVVESLPVHEEIKRGQGDLAPLFANYRQSLANVAAEGVRTVCYNFMPLLDWTRTRLDAPLEPGGHALRFSEVEMAFFECHMLRRDTGSDYAPAVLAEADALAEKADEAEQHRLLSAIMAGLPGAYARYDIEGLREALAPWQGVTADDLRAAFQRFLDEVVPTAEELGVRLCVHPDDPPRPLLGLPRVVSTESDIAAILDMRPERANGLTLCTGSLGAHPRNDPPAIAARFADRIHFAHLRNVAKEADGSFQEAAHLEGDTDMPGVIAALLDEEARRRETGRKDASIPFRADHGHALLADVGRDTHPGYPLIGRMRGLAELRGVIAGLSHRRET</sequence>
<dbReference type="EMBL" id="VYQE01000002">
    <property type="protein sequence ID" value="KAA9009398.1"/>
    <property type="molecule type" value="Genomic_DNA"/>
</dbReference>
<evidence type="ECO:0000256" key="5">
    <source>
        <dbReference type="ARBA" id="ARBA00012927"/>
    </source>
</evidence>
<dbReference type="NCBIfam" id="NF003027">
    <property type="entry name" value="PRK03906.1"/>
    <property type="match status" value="1"/>
</dbReference>
<comment type="cofactor">
    <cofactor evidence="9">
        <name>Fe(2+)</name>
        <dbReference type="ChEBI" id="CHEBI:29033"/>
    </cofactor>
    <cofactor evidence="9">
        <name>Mn(2+)</name>
        <dbReference type="ChEBI" id="CHEBI:29035"/>
    </cofactor>
</comment>
<dbReference type="SUPFAM" id="SSF51658">
    <property type="entry name" value="Xylose isomerase-like"/>
    <property type="match status" value="1"/>
</dbReference>
<comment type="caution">
    <text evidence="10">The sequence shown here is derived from an EMBL/GenBank/DDBJ whole genome shotgun (WGS) entry which is preliminary data.</text>
</comment>
<accession>A0A5J5GPA0</accession>
<keyword evidence="7 9" id="KW-0464">Manganese</keyword>
<dbReference type="Proteomes" id="UP000326554">
    <property type="component" value="Unassembled WGS sequence"/>
</dbReference>
<evidence type="ECO:0000256" key="6">
    <source>
        <dbReference type="ARBA" id="ARBA00023004"/>
    </source>
</evidence>
<dbReference type="PANTHER" id="PTHR30387">
    <property type="entry name" value="MANNONATE DEHYDRATASE"/>
    <property type="match status" value="1"/>
</dbReference>
<dbReference type="AlphaFoldDB" id="A0A5J5GPA0"/>
<evidence type="ECO:0000256" key="3">
    <source>
        <dbReference type="ARBA" id="ARBA00004892"/>
    </source>
</evidence>
<evidence type="ECO:0000256" key="8">
    <source>
        <dbReference type="ARBA" id="ARBA00023239"/>
    </source>
</evidence>
<keyword evidence="11" id="KW-1185">Reference proteome</keyword>
<dbReference type="PIRSF" id="PIRSF016049">
    <property type="entry name" value="Man_dehyd"/>
    <property type="match status" value="1"/>
</dbReference>
<keyword evidence="6 9" id="KW-0408">Iron</keyword>
<keyword evidence="8 9" id="KW-0456">Lyase</keyword>
<evidence type="ECO:0000313" key="10">
    <source>
        <dbReference type="EMBL" id="KAA9009398.1"/>
    </source>
</evidence>
<dbReference type="RefSeq" id="WP_150444931.1">
    <property type="nucleotide sequence ID" value="NZ_VYQE01000002.1"/>
</dbReference>
<dbReference type="GO" id="GO:0030145">
    <property type="term" value="F:manganese ion binding"/>
    <property type="evidence" value="ECO:0007669"/>
    <property type="project" value="TreeGrafter"/>
</dbReference>
<dbReference type="GO" id="GO:0008927">
    <property type="term" value="F:mannonate dehydratase activity"/>
    <property type="evidence" value="ECO:0007669"/>
    <property type="project" value="UniProtKB-UniRule"/>
</dbReference>
<dbReference type="GO" id="GO:0042840">
    <property type="term" value="P:D-glucuronate catabolic process"/>
    <property type="evidence" value="ECO:0007669"/>
    <property type="project" value="TreeGrafter"/>
</dbReference>
<comment type="similarity">
    <text evidence="4 9">Belongs to the mannonate dehydratase family.</text>
</comment>
<evidence type="ECO:0000256" key="1">
    <source>
        <dbReference type="ARBA" id="ARBA00001794"/>
    </source>
</evidence>
<reference evidence="10 11" key="1">
    <citation type="submission" date="2019-09" db="EMBL/GenBank/DDBJ databases">
        <authorList>
            <person name="Park J.-S."/>
            <person name="Choi H.-J."/>
        </authorList>
    </citation>
    <scope>NUCLEOTIDE SEQUENCE [LARGE SCALE GENOMIC DNA]</scope>
    <source>
        <strain evidence="10 11">176SS1-4</strain>
    </source>
</reference>
<dbReference type="InterPro" id="IPR036237">
    <property type="entry name" value="Xyl_isomerase-like_sf"/>
</dbReference>